<dbReference type="HOGENOM" id="CLU_3051902_0_0_1"/>
<gene>
    <name evidence="1" type="ORF">SETTUDRAFT_162103</name>
</gene>
<sequence>MSRQPTTISAVCLMHSKNDGCYSRTTSRRRGLPPTRQLSVRKCLSLSLFCARKT</sequence>
<dbReference type="Proteomes" id="UP000016935">
    <property type="component" value="Unassembled WGS sequence"/>
</dbReference>
<accession>R0J3Q3</accession>
<dbReference type="EMBL" id="KB908481">
    <property type="protein sequence ID" value="EOA91366.1"/>
    <property type="molecule type" value="Genomic_DNA"/>
</dbReference>
<evidence type="ECO:0000313" key="2">
    <source>
        <dbReference type="Proteomes" id="UP000016935"/>
    </source>
</evidence>
<name>R0J3Q3_EXST2</name>
<dbReference type="GeneID" id="19398278"/>
<reference evidence="1 2" key="1">
    <citation type="journal article" date="2012" name="PLoS Pathog.">
        <title>Diverse lifestyles and strategies of plant pathogenesis encoded in the genomes of eighteen Dothideomycetes fungi.</title>
        <authorList>
            <person name="Ohm R.A."/>
            <person name="Feau N."/>
            <person name="Henrissat B."/>
            <person name="Schoch C.L."/>
            <person name="Horwitz B.A."/>
            <person name="Barry K.W."/>
            <person name="Condon B.J."/>
            <person name="Copeland A.C."/>
            <person name="Dhillon B."/>
            <person name="Glaser F."/>
            <person name="Hesse C.N."/>
            <person name="Kosti I."/>
            <person name="LaButti K."/>
            <person name="Lindquist E.A."/>
            <person name="Lucas S."/>
            <person name="Salamov A.A."/>
            <person name="Bradshaw R.E."/>
            <person name="Ciuffetti L."/>
            <person name="Hamelin R.C."/>
            <person name="Kema G.H.J."/>
            <person name="Lawrence C."/>
            <person name="Scott J.A."/>
            <person name="Spatafora J.W."/>
            <person name="Turgeon B.G."/>
            <person name="de Wit P.J.G.M."/>
            <person name="Zhong S."/>
            <person name="Goodwin S.B."/>
            <person name="Grigoriev I.V."/>
        </authorList>
    </citation>
    <scope>NUCLEOTIDE SEQUENCE [LARGE SCALE GENOMIC DNA]</scope>
    <source>
        <strain evidence="2">28A</strain>
    </source>
</reference>
<evidence type="ECO:0000313" key="1">
    <source>
        <dbReference type="EMBL" id="EOA91366.1"/>
    </source>
</evidence>
<protein>
    <submittedName>
        <fullName evidence="1">Uncharacterized protein</fullName>
    </submittedName>
</protein>
<proteinExistence type="predicted"/>
<organism evidence="1 2">
    <name type="scientific">Exserohilum turcicum (strain 28A)</name>
    <name type="common">Northern leaf blight fungus</name>
    <name type="synonym">Setosphaeria turcica</name>
    <dbReference type="NCBI Taxonomy" id="671987"/>
    <lineage>
        <taxon>Eukaryota</taxon>
        <taxon>Fungi</taxon>
        <taxon>Dikarya</taxon>
        <taxon>Ascomycota</taxon>
        <taxon>Pezizomycotina</taxon>
        <taxon>Dothideomycetes</taxon>
        <taxon>Pleosporomycetidae</taxon>
        <taxon>Pleosporales</taxon>
        <taxon>Pleosporineae</taxon>
        <taxon>Pleosporaceae</taxon>
        <taxon>Exserohilum</taxon>
    </lineage>
</organism>
<reference evidence="1 2" key="2">
    <citation type="journal article" date="2013" name="PLoS Genet.">
        <title>Comparative genome structure, secondary metabolite, and effector coding capacity across Cochliobolus pathogens.</title>
        <authorList>
            <person name="Condon B.J."/>
            <person name="Leng Y."/>
            <person name="Wu D."/>
            <person name="Bushley K.E."/>
            <person name="Ohm R.A."/>
            <person name="Otillar R."/>
            <person name="Martin J."/>
            <person name="Schackwitz W."/>
            <person name="Grimwood J."/>
            <person name="MohdZainudin N."/>
            <person name="Xue C."/>
            <person name="Wang R."/>
            <person name="Manning V.A."/>
            <person name="Dhillon B."/>
            <person name="Tu Z.J."/>
            <person name="Steffenson B.J."/>
            <person name="Salamov A."/>
            <person name="Sun H."/>
            <person name="Lowry S."/>
            <person name="LaButti K."/>
            <person name="Han J."/>
            <person name="Copeland A."/>
            <person name="Lindquist E."/>
            <person name="Barry K."/>
            <person name="Schmutz J."/>
            <person name="Baker S.E."/>
            <person name="Ciuffetti L.M."/>
            <person name="Grigoriev I.V."/>
            <person name="Zhong S."/>
            <person name="Turgeon B.G."/>
        </authorList>
    </citation>
    <scope>NUCLEOTIDE SEQUENCE [LARGE SCALE GENOMIC DNA]</scope>
    <source>
        <strain evidence="2">28A</strain>
    </source>
</reference>
<dbReference type="AlphaFoldDB" id="R0J3Q3"/>
<keyword evidence="2" id="KW-1185">Reference proteome</keyword>
<dbReference type="RefSeq" id="XP_008020617.1">
    <property type="nucleotide sequence ID" value="XM_008022426.1"/>
</dbReference>